<dbReference type="Gene3D" id="4.10.60.10">
    <property type="entry name" value="Zinc finger, CCHC-type"/>
    <property type="match status" value="1"/>
</dbReference>
<feature type="compositionally biased region" description="Polar residues" evidence="3">
    <location>
        <begin position="562"/>
        <end position="573"/>
    </location>
</feature>
<dbReference type="InterPro" id="IPR025724">
    <property type="entry name" value="GAG-pre-integrase_dom"/>
</dbReference>
<evidence type="ECO:0000256" key="2">
    <source>
        <dbReference type="SAM" id="Coils"/>
    </source>
</evidence>
<dbReference type="InterPro" id="IPR036875">
    <property type="entry name" value="Znf_CCHC_sf"/>
</dbReference>
<dbReference type="Proteomes" id="UP001151760">
    <property type="component" value="Unassembled WGS sequence"/>
</dbReference>
<evidence type="ECO:0000256" key="1">
    <source>
        <dbReference type="PROSITE-ProRule" id="PRU00047"/>
    </source>
</evidence>
<evidence type="ECO:0000259" key="4">
    <source>
        <dbReference type="PROSITE" id="PS50158"/>
    </source>
</evidence>
<keyword evidence="1" id="KW-0863">Zinc-finger</keyword>
<feature type="region of interest" description="Disordered" evidence="3">
    <location>
        <begin position="701"/>
        <end position="720"/>
    </location>
</feature>
<accession>A0ABQ5I9D3</accession>
<feature type="region of interest" description="Disordered" evidence="3">
    <location>
        <begin position="549"/>
        <end position="584"/>
    </location>
</feature>
<protein>
    <submittedName>
        <fullName evidence="5">Retrovirus-related pol polyprotein from transposon TNT 1-94</fullName>
    </submittedName>
</protein>
<keyword evidence="6" id="KW-1185">Reference proteome</keyword>
<dbReference type="Pfam" id="PF07727">
    <property type="entry name" value="RVT_2"/>
    <property type="match status" value="1"/>
</dbReference>
<feature type="compositionally biased region" description="Low complexity" evidence="3">
    <location>
        <begin position="705"/>
        <end position="716"/>
    </location>
</feature>
<dbReference type="Pfam" id="PF13976">
    <property type="entry name" value="gag_pre-integrs"/>
    <property type="match status" value="1"/>
</dbReference>
<dbReference type="InterPro" id="IPR001878">
    <property type="entry name" value="Znf_CCHC"/>
</dbReference>
<feature type="compositionally biased region" description="Polar residues" evidence="3">
    <location>
        <begin position="1003"/>
        <end position="1013"/>
    </location>
</feature>
<dbReference type="SMART" id="SM00343">
    <property type="entry name" value="ZnF_C2HC"/>
    <property type="match status" value="2"/>
</dbReference>
<keyword evidence="2" id="KW-0175">Coiled coil</keyword>
<feature type="compositionally biased region" description="Low complexity" evidence="3">
    <location>
        <begin position="1045"/>
        <end position="1058"/>
    </location>
</feature>
<sequence length="1370" mass="155206">MDQESVHMVAASKVPMLKPCEYELWRMRMEQYIQMINYSRWEVIENGNAPPVTKLVEGVETTIAPATTEEKAQRSSEVLDQTFNRLQKLISQLEIHGESISQEDVNQKFLRSISPEWNTHTIMWRNKSDIDTLSLDGIYTYLKIYEPEVKGTSSSSTQNIAFVSSNSTNNTNGAVNTTHGATTASTQATAVNLTSIDNLSDVVICAFFASQPNSPQLDNEDLQQINHDDLEEMDLRWPMAMLTMRERRFLKKTGRKFSVNGNETIGFDKSKMECYNCHKKGHFSRECRALRKQENRNRENTRRVVPVETTTSNALISCDGLSGYDWCDQAEKGPTNFALMAYTFTSSNFEVSTDSNCSSSCLENVKILKEQNEQLLKDLRTSKLNAITYKTGLESVEARLIVYKKNESVYKEDIKVLKREIYLREVAITELRRKLELAQKQKDKIQLTVENFENSSKNLSKLIDSQIVDKCKTEEFMNEPIVSEPTIKKPVVKTSEAKASADKPKVVRKNNSAPIIEEWMSDSEKEDVHQAKIVKKTVKPSFAKIEFVKSKEQVKSPRKTTGKQGDQNRQNTHAPRGNKRNRNNMMSQRLGSNFEMINKACYVCGSFDHLQYDCNNHQRQFNNKKLVKPLWNYTQRLNHHNFFRMTHPNPKRNMIPKSLLMRSSLVSLTTTRPINTSQPRSTVNSARPMTNVFNKAHSTIKRPSNNKTETKNNNFNQGVNTVKDKNVNTARPKAVVNNIAKPKALLNAVKGNQCINHSKESNPQIDLQDQRVIDSGCSRHITWNMSYLTDFEEIDGGYVAFGGNPKGGKITGKVPRKNNMYSVDLKNIVPNGGLTCLFVKATSDESKLWHRRLGHIIFKTRNKLVKGNLDETSGILKSFITGVENLIDQKVKVIRKPTLSFMRPFGCPVTILNTLDHLGKFDGKVDEGFFVGENTPNIEGSRPNWLFNIDALTKSMNYKPVIARNQSNGYAGTKAFNGTSKAIMETIPSKDYILLPLWTSDPPFSQRSKSSPNDGFKPAGDDGKKVDENPRKDSEGNDQEKEDNVNSTNNVNTASTNKVNDVGAKTSIKLPIDPYMPELEDIIYSDDDEDVGAEADMNNLDTFIPVSPIPTTRIHKDQPVEQIIGDLNSVPQTRRMTKNLEEYGRTQKVDLPNGKRAIGTKWVFKNKKNERGIVIKNKASLVAQGYTQEEGVDYDEVFAPVARIEAIRLFLAYASFKDFVVYQMDVKSAFLYGKIEEEVYVCQPPGFEDPDFPDRVYKVEKALYGLHQAPRAWYETLSTYLLDNRFQRGKIDDMPKSKNVKVRVNTEESAVKPEPELKNTIGCNLNPSDGPGKPNSITMKTVKTKWALNQFQQPICVQLTKTVKTLKAQS</sequence>
<dbReference type="EMBL" id="BQNB010020442">
    <property type="protein sequence ID" value="GJT95993.1"/>
    <property type="molecule type" value="Genomic_DNA"/>
</dbReference>
<feature type="coiled-coil region" evidence="2">
    <location>
        <begin position="428"/>
        <end position="455"/>
    </location>
</feature>
<proteinExistence type="predicted"/>
<dbReference type="Pfam" id="PF00098">
    <property type="entry name" value="zf-CCHC"/>
    <property type="match status" value="1"/>
</dbReference>
<name>A0ABQ5I9D3_9ASTR</name>
<reference evidence="5" key="2">
    <citation type="submission" date="2022-01" db="EMBL/GenBank/DDBJ databases">
        <authorList>
            <person name="Yamashiro T."/>
            <person name="Shiraishi A."/>
            <person name="Satake H."/>
            <person name="Nakayama K."/>
        </authorList>
    </citation>
    <scope>NUCLEOTIDE SEQUENCE</scope>
</reference>
<keyword evidence="1" id="KW-0479">Metal-binding</keyword>
<dbReference type="PROSITE" id="PS50158">
    <property type="entry name" value="ZF_CCHC"/>
    <property type="match status" value="1"/>
</dbReference>
<gene>
    <name evidence="5" type="ORF">Tco_1091511</name>
</gene>
<comment type="caution">
    <text evidence="5">The sequence shown here is derived from an EMBL/GenBank/DDBJ whole genome shotgun (WGS) entry which is preliminary data.</text>
</comment>
<dbReference type="SUPFAM" id="SSF56672">
    <property type="entry name" value="DNA/RNA polymerases"/>
    <property type="match status" value="1"/>
</dbReference>
<evidence type="ECO:0000313" key="6">
    <source>
        <dbReference type="Proteomes" id="UP001151760"/>
    </source>
</evidence>
<dbReference type="InterPro" id="IPR043502">
    <property type="entry name" value="DNA/RNA_pol_sf"/>
</dbReference>
<reference evidence="5" key="1">
    <citation type="journal article" date="2022" name="Int. J. Mol. Sci.">
        <title>Draft Genome of Tanacetum Coccineum: Genomic Comparison of Closely Related Tanacetum-Family Plants.</title>
        <authorList>
            <person name="Yamashiro T."/>
            <person name="Shiraishi A."/>
            <person name="Nakayama K."/>
            <person name="Satake H."/>
        </authorList>
    </citation>
    <scope>NUCLEOTIDE SEQUENCE</scope>
</reference>
<evidence type="ECO:0000256" key="3">
    <source>
        <dbReference type="SAM" id="MobiDB-lite"/>
    </source>
</evidence>
<organism evidence="5 6">
    <name type="scientific">Tanacetum coccineum</name>
    <dbReference type="NCBI Taxonomy" id="301880"/>
    <lineage>
        <taxon>Eukaryota</taxon>
        <taxon>Viridiplantae</taxon>
        <taxon>Streptophyta</taxon>
        <taxon>Embryophyta</taxon>
        <taxon>Tracheophyta</taxon>
        <taxon>Spermatophyta</taxon>
        <taxon>Magnoliopsida</taxon>
        <taxon>eudicotyledons</taxon>
        <taxon>Gunneridae</taxon>
        <taxon>Pentapetalae</taxon>
        <taxon>asterids</taxon>
        <taxon>campanulids</taxon>
        <taxon>Asterales</taxon>
        <taxon>Asteraceae</taxon>
        <taxon>Asteroideae</taxon>
        <taxon>Anthemideae</taxon>
        <taxon>Anthemidinae</taxon>
        <taxon>Tanacetum</taxon>
    </lineage>
</organism>
<evidence type="ECO:0000313" key="5">
    <source>
        <dbReference type="EMBL" id="GJT95993.1"/>
    </source>
</evidence>
<feature type="compositionally biased region" description="Basic and acidic residues" evidence="3">
    <location>
        <begin position="1019"/>
        <end position="1044"/>
    </location>
</feature>
<dbReference type="InterPro" id="IPR013103">
    <property type="entry name" value="RVT_2"/>
</dbReference>
<feature type="region of interest" description="Disordered" evidence="3">
    <location>
        <begin position="1003"/>
        <end position="1058"/>
    </location>
</feature>
<feature type="domain" description="CCHC-type" evidence="4">
    <location>
        <begin position="274"/>
        <end position="288"/>
    </location>
</feature>
<keyword evidence="1" id="KW-0862">Zinc</keyword>
<dbReference type="SUPFAM" id="SSF57756">
    <property type="entry name" value="Retrovirus zinc finger-like domains"/>
    <property type="match status" value="1"/>
</dbReference>